<dbReference type="Pfam" id="PF20789">
    <property type="entry name" value="4HBT_3C"/>
    <property type="match status" value="1"/>
</dbReference>
<feature type="domain" description="Acyl-CoA thioesterase-like C-terminal" evidence="3">
    <location>
        <begin position="137"/>
        <end position="238"/>
    </location>
</feature>
<protein>
    <recommendedName>
        <fullName evidence="6">Thioesterase family protein</fullName>
    </recommendedName>
</protein>
<feature type="region of interest" description="Disordered" evidence="1">
    <location>
        <begin position="106"/>
        <end position="138"/>
    </location>
</feature>
<gene>
    <name evidence="4" type="ORF">GCM10017566_24650</name>
</gene>
<reference evidence="4" key="1">
    <citation type="journal article" date="2014" name="Int. J. Syst. Evol. Microbiol.">
        <title>Complete genome sequence of Corynebacterium casei LMG S-19264T (=DSM 44701T), isolated from a smear-ripened cheese.</title>
        <authorList>
            <consortium name="US DOE Joint Genome Institute (JGI-PGF)"/>
            <person name="Walter F."/>
            <person name="Albersmeier A."/>
            <person name="Kalinowski J."/>
            <person name="Ruckert C."/>
        </authorList>
    </citation>
    <scope>NUCLEOTIDE SEQUENCE</scope>
    <source>
        <strain evidence="4">CGMCC 4.7679</strain>
    </source>
</reference>
<evidence type="ECO:0000256" key="1">
    <source>
        <dbReference type="SAM" id="MobiDB-lite"/>
    </source>
</evidence>
<dbReference type="AlphaFoldDB" id="A0A8H9M4S3"/>
<comment type="caution">
    <text evidence="4">The sequence shown here is derived from an EMBL/GenBank/DDBJ whole genome shotgun (WGS) entry which is preliminary data.</text>
</comment>
<evidence type="ECO:0008006" key="6">
    <source>
        <dbReference type="Google" id="ProtNLM"/>
    </source>
</evidence>
<dbReference type="Proteomes" id="UP000658656">
    <property type="component" value="Unassembled WGS sequence"/>
</dbReference>
<dbReference type="EMBL" id="BNAV01000003">
    <property type="protein sequence ID" value="GHF50595.1"/>
    <property type="molecule type" value="Genomic_DNA"/>
</dbReference>
<dbReference type="Gene3D" id="2.40.160.210">
    <property type="entry name" value="Acyl-CoA thioesterase, double hotdog domain"/>
    <property type="match status" value="1"/>
</dbReference>
<dbReference type="InterPro" id="IPR042171">
    <property type="entry name" value="Acyl-CoA_hotdog"/>
</dbReference>
<dbReference type="InterPro" id="IPR049449">
    <property type="entry name" value="TesB_ACOT8-like_N"/>
</dbReference>
<evidence type="ECO:0000313" key="5">
    <source>
        <dbReference type="Proteomes" id="UP000658656"/>
    </source>
</evidence>
<evidence type="ECO:0000313" key="4">
    <source>
        <dbReference type="EMBL" id="GHF50595.1"/>
    </source>
</evidence>
<evidence type="ECO:0000259" key="3">
    <source>
        <dbReference type="Pfam" id="PF20789"/>
    </source>
</evidence>
<name>A0A8H9M4S3_9PSEU</name>
<accession>A0A8H9M4S3</accession>
<reference evidence="4" key="2">
    <citation type="submission" date="2020-09" db="EMBL/GenBank/DDBJ databases">
        <authorList>
            <person name="Sun Q."/>
            <person name="Zhou Y."/>
        </authorList>
    </citation>
    <scope>NUCLEOTIDE SEQUENCE</scope>
    <source>
        <strain evidence="4">CGMCC 4.7679</strain>
    </source>
</reference>
<proteinExistence type="predicted"/>
<organism evidence="4 5">
    <name type="scientific">Amycolatopsis bartoniae</name>
    <dbReference type="NCBI Taxonomy" id="941986"/>
    <lineage>
        <taxon>Bacteria</taxon>
        <taxon>Bacillati</taxon>
        <taxon>Actinomycetota</taxon>
        <taxon>Actinomycetes</taxon>
        <taxon>Pseudonocardiales</taxon>
        <taxon>Pseudonocardiaceae</taxon>
        <taxon>Amycolatopsis</taxon>
    </lineage>
</organism>
<sequence>MAPPAYFTRAGDRFVPAPHARSWWAPKMLHGRLLGGLLARTLEAEHGAPGLRFGRLTVDLFRNAPLEPVEVTSLRIRDGHRIRVTEATLTSEIGLVARATAVQLRASEQPPGRVPATPDWDAPDPHTLPPAKPGSIPQRWRFNEGDLRRMWMREPGALVDGEELSPFVRAALAADMASPLAHGSDEDLEFINADYTLYLSRPPVGEHIGLQSGGHTSADGVAVGHCTVYDRLGPVGYSVTAAVANPGARPPRRAKAAEQAAG</sequence>
<dbReference type="InterPro" id="IPR049450">
    <property type="entry name" value="ACOT8-like_C"/>
</dbReference>
<dbReference type="RefSeq" id="WP_229880618.1">
    <property type="nucleotide sequence ID" value="NZ_BNAV01000003.1"/>
</dbReference>
<evidence type="ECO:0000259" key="2">
    <source>
        <dbReference type="Pfam" id="PF13622"/>
    </source>
</evidence>
<dbReference type="Pfam" id="PF13622">
    <property type="entry name" value="4HBT_3"/>
    <property type="match status" value="1"/>
</dbReference>
<feature type="domain" description="Acyl-CoA thioesterase-like N-terminal HotDog" evidence="2">
    <location>
        <begin position="21"/>
        <end position="102"/>
    </location>
</feature>
<keyword evidence="5" id="KW-1185">Reference proteome</keyword>